<proteinExistence type="predicted"/>
<gene>
    <name evidence="2" type="ORF">J1C48_05215</name>
</gene>
<keyword evidence="3" id="KW-1185">Reference proteome</keyword>
<dbReference type="EMBL" id="JAFMPP010000003">
    <property type="protein sequence ID" value="MBO0661967.1"/>
    <property type="molecule type" value="Genomic_DNA"/>
</dbReference>
<name>A0A939FYQ2_9HYPH</name>
<evidence type="ECO:0000313" key="2">
    <source>
        <dbReference type="EMBL" id="MBO0661967.1"/>
    </source>
</evidence>
<evidence type="ECO:0000256" key="1">
    <source>
        <dbReference type="SAM" id="SignalP"/>
    </source>
</evidence>
<dbReference type="InterPro" id="IPR007332">
    <property type="entry name" value="DUF411"/>
</dbReference>
<reference evidence="2" key="1">
    <citation type="submission" date="2021-03" db="EMBL/GenBank/DDBJ databases">
        <title>Whole genome sequence of Jiella sp. CQZ9-1.</title>
        <authorList>
            <person name="Tuo L."/>
        </authorList>
    </citation>
    <scope>NUCLEOTIDE SEQUENCE</scope>
    <source>
        <strain evidence="2">CQZ9-1</strain>
    </source>
</reference>
<comment type="caution">
    <text evidence="2">The sequence shown here is derived from an EMBL/GenBank/DDBJ whole genome shotgun (WGS) entry which is preliminary data.</text>
</comment>
<accession>A0A939FYQ2</accession>
<organism evidence="2 3">
    <name type="scientific">Jiella flava</name>
    <dbReference type="NCBI Taxonomy" id="2816857"/>
    <lineage>
        <taxon>Bacteria</taxon>
        <taxon>Pseudomonadati</taxon>
        <taxon>Pseudomonadota</taxon>
        <taxon>Alphaproteobacteria</taxon>
        <taxon>Hyphomicrobiales</taxon>
        <taxon>Aurantimonadaceae</taxon>
        <taxon>Jiella</taxon>
    </lineage>
</organism>
<sequence>MIMTATFSGVAGLALFASPVAALSRQAMTIYASPRCGCCAAWARHVEAAGFAVSVQHLDDADLNAKKADTGIGPAFASCHTAFVDGYAIEGHVPARDIRRLLAERPDALGLAVPGMPGDAPGMGSGTTPFEVLLIKKHGTSALYARYPS</sequence>
<dbReference type="Pfam" id="PF04214">
    <property type="entry name" value="DUF411"/>
    <property type="match status" value="1"/>
</dbReference>
<dbReference type="AlphaFoldDB" id="A0A939FYQ2"/>
<keyword evidence="1" id="KW-0732">Signal</keyword>
<evidence type="ECO:0000313" key="3">
    <source>
        <dbReference type="Proteomes" id="UP000664122"/>
    </source>
</evidence>
<feature type="signal peptide" evidence="1">
    <location>
        <begin position="1"/>
        <end position="22"/>
    </location>
</feature>
<protein>
    <submittedName>
        <fullName evidence="2">DUF411 domain-containing protein</fullName>
    </submittedName>
</protein>
<dbReference type="Proteomes" id="UP000664122">
    <property type="component" value="Unassembled WGS sequence"/>
</dbReference>
<feature type="chain" id="PRO_5036934508" evidence="1">
    <location>
        <begin position="23"/>
        <end position="149"/>
    </location>
</feature>